<keyword evidence="7" id="KW-0406">Ion transport</keyword>
<dbReference type="EMBL" id="CP043939">
    <property type="protein sequence ID" value="QER67942.1"/>
    <property type="molecule type" value="Genomic_DNA"/>
</dbReference>
<feature type="transmembrane region" description="Helical" evidence="11">
    <location>
        <begin position="6"/>
        <end position="24"/>
    </location>
</feature>
<keyword evidence="9" id="KW-0739">Sodium transport</keyword>
<evidence type="ECO:0000256" key="3">
    <source>
        <dbReference type="ARBA" id="ARBA00022475"/>
    </source>
</evidence>
<name>A0A5P1X204_9LACO</name>
<keyword evidence="2" id="KW-0813">Transport</keyword>
<sequence>MLILEEVLLLIFLVLISKVFAHYLKIIPDSLIQIGLGLLVALLFKVQVPLETDWFLLLFIAPLLFNDGRKFPKQELWKLKGPIFANAIVLVFVTTLLGGYLIYLLVPDIPLYVAFALAAILSPTDPVAVQSIAKQAKLDSNILHLVSGESLINDASGLIGFKYAVAAVTTGYFSIVNATGDFLYTAIVGLISGVVLMLVIEVLHEFLHNQGIQDVIFDVAFRLMAPFIIYMITEEVFHASGVISVVAAGIFIHTRSLQIVDDRPEMNVVSERTWSLVVYLLNGIVFVILGIELPIATADSLKSESYNNFSLFGYVIGAWLILLFIRVGWILVYETFQYFRKRRETISVKSAFLAGLSGVRGAITMAGVLSVPLVIESGQQFPARSLMLFIAAGVIIVSLVVAALFIPIFTKVDFPFETRGSNQDDDEDETDDEDLDDDDEVEQPNYLTEEQAKFFLMQLAVQTIEEHRRDYNQQAAYDLILNYQILMRRLQWSNQTDEVLAKTLEHELELRRVGYEAERHALQRLLEKKVINANDYYQSMKRVDQVEHHLAHDLKDPNIWWTWRKLKTRVAGLMHWFSRWAINRDTDVEKRRTIDIETSKAAIKALSKYVADAKENGQEIDRTSVYHLIVNYRNKIEHSKHPKLKLADKYKLDLELLRFEAVNAQRQGIVQLRDGDRISIATVQKLRQYLNYSENSIIKIADD</sequence>
<dbReference type="GO" id="GO:0051453">
    <property type="term" value="P:regulation of intracellular pH"/>
    <property type="evidence" value="ECO:0007669"/>
    <property type="project" value="TreeGrafter"/>
</dbReference>
<dbReference type="RefSeq" id="WP_150204346.1">
    <property type="nucleotide sequence ID" value="NZ_CAXYVY010000035.1"/>
</dbReference>
<evidence type="ECO:0000256" key="5">
    <source>
        <dbReference type="ARBA" id="ARBA00022989"/>
    </source>
</evidence>
<dbReference type="Pfam" id="PF00999">
    <property type="entry name" value="Na_H_Exchanger"/>
    <property type="match status" value="1"/>
</dbReference>
<dbReference type="InterPro" id="IPR006153">
    <property type="entry name" value="Cation/H_exchanger_TM"/>
</dbReference>
<evidence type="ECO:0000259" key="12">
    <source>
        <dbReference type="Pfam" id="PF00999"/>
    </source>
</evidence>
<keyword evidence="5 11" id="KW-1133">Transmembrane helix</keyword>
<dbReference type="InterPro" id="IPR018422">
    <property type="entry name" value="Cation/H_exchanger_CPA1"/>
</dbReference>
<evidence type="ECO:0000256" key="4">
    <source>
        <dbReference type="ARBA" id="ARBA00022692"/>
    </source>
</evidence>
<evidence type="ECO:0000256" key="8">
    <source>
        <dbReference type="ARBA" id="ARBA00023136"/>
    </source>
</evidence>
<evidence type="ECO:0000256" key="11">
    <source>
        <dbReference type="SAM" id="Phobius"/>
    </source>
</evidence>
<protein>
    <submittedName>
        <fullName evidence="13">Sodium:proton antiporter</fullName>
    </submittedName>
</protein>
<evidence type="ECO:0000256" key="6">
    <source>
        <dbReference type="ARBA" id="ARBA00023053"/>
    </source>
</evidence>
<evidence type="ECO:0000256" key="2">
    <source>
        <dbReference type="ARBA" id="ARBA00022448"/>
    </source>
</evidence>
<dbReference type="AlphaFoldDB" id="A0A5P1X204"/>
<keyword evidence="8 11" id="KW-0472">Membrane</keyword>
<feature type="compositionally biased region" description="Acidic residues" evidence="10">
    <location>
        <begin position="423"/>
        <end position="439"/>
    </location>
</feature>
<keyword evidence="4 11" id="KW-0812">Transmembrane</keyword>
<keyword evidence="14" id="KW-1185">Reference proteome</keyword>
<dbReference type="GO" id="GO:0015386">
    <property type="term" value="F:potassium:proton antiporter activity"/>
    <property type="evidence" value="ECO:0007669"/>
    <property type="project" value="TreeGrafter"/>
</dbReference>
<evidence type="ECO:0000256" key="1">
    <source>
        <dbReference type="ARBA" id="ARBA00004651"/>
    </source>
</evidence>
<feature type="transmembrane region" description="Helical" evidence="11">
    <location>
        <begin position="83"/>
        <end position="103"/>
    </location>
</feature>
<dbReference type="PANTHER" id="PTHR10110">
    <property type="entry name" value="SODIUM/HYDROGEN EXCHANGER"/>
    <property type="match status" value="1"/>
</dbReference>
<accession>A0A5P1X204</accession>
<feature type="transmembrane region" description="Helical" evidence="11">
    <location>
        <begin position="274"/>
        <end position="291"/>
    </location>
</feature>
<dbReference type="GO" id="GO:0015385">
    <property type="term" value="F:sodium:proton antiporter activity"/>
    <property type="evidence" value="ECO:0007669"/>
    <property type="project" value="InterPro"/>
</dbReference>
<dbReference type="Gene3D" id="6.10.140.1330">
    <property type="match status" value="1"/>
</dbReference>
<dbReference type="GO" id="GO:0098719">
    <property type="term" value="P:sodium ion import across plasma membrane"/>
    <property type="evidence" value="ECO:0007669"/>
    <property type="project" value="TreeGrafter"/>
</dbReference>
<feature type="transmembrane region" description="Helical" evidence="11">
    <location>
        <begin position="387"/>
        <end position="409"/>
    </location>
</feature>
<dbReference type="OrthoDB" id="9809206at2"/>
<feature type="transmembrane region" description="Helical" evidence="11">
    <location>
        <begin position="182"/>
        <end position="203"/>
    </location>
</feature>
<feature type="region of interest" description="Disordered" evidence="10">
    <location>
        <begin position="419"/>
        <end position="439"/>
    </location>
</feature>
<gene>
    <name evidence="13" type="ORF">F0161_08855</name>
</gene>
<dbReference type="KEGG" id="lnn:F0161_08855"/>
<dbReference type="Proteomes" id="UP000325295">
    <property type="component" value="Chromosome"/>
</dbReference>
<keyword evidence="6" id="KW-0915">Sodium</keyword>
<dbReference type="PANTHER" id="PTHR10110:SF86">
    <property type="entry name" value="SODIUM_HYDROGEN EXCHANGER 7"/>
    <property type="match status" value="1"/>
</dbReference>
<proteinExistence type="predicted"/>
<feature type="transmembrane region" description="Helical" evidence="11">
    <location>
        <begin position="150"/>
        <end position="176"/>
    </location>
</feature>
<keyword evidence="3" id="KW-1003">Cell membrane</keyword>
<evidence type="ECO:0000313" key="13">
    <source>
        <dbReference type="EMBL" id="QER67942.1"/>
    </source>
</evidence>
<evidence type="ECO:0000313" key="14">
    <source>
        <dbReference type="Proteomes" id="UP000325295"/>
    </source>
</evidence>
<feature type="transmembrane region" description="Helical" evidence="11">
    <location>
        <begin position="311"/>
        <end position="332"/>
    </location>
</feature>
<comment type="subcellular location">
    <subcellularLocation>
        <location evidence="1">Cell membrane</location>
        <topology evidence="1">Multi-pass membrane protein</topology>
    </subcellularLocation>
</comment>
<feature type="transmembrane region" description="Helical" evidence="11">
    <location>
        <begin position="238"/>
        <end position="254"/>
    </location>
</feature>
<dbReference type="GO" id="GO:0005886">
    <property type="term" value="C:plasma membrane"/>
    <property type="evidence" value="ECO:0007669"/>
    <property type="project" value="UniProtKB-SubCell"/>
</dbReference>
<organism evidence="13 14">
    <name type="scientific">Paucilactobacillus nenjiangensis</name>
    <dbReference type="NCBI Taxonomy" id="1296540"/>
    <lineage>
        <taxon>Bacteria</taxon>
        <taxon>Bacillati</taxon>
        <taxon>Bacillota</taxon>
        <taxon>Bacilli</taxon>
        <taxon>Lactobacillales</taxon>
        <taxon>Lactobacillaceae</taxon>
        <taxon>Paucilactobacillus</taxon>
    </lineage>
</organism>
<feature type="domain" description="Cation/H+ exchanger transmembrane" evidence="12">
    <location>
        <begin position="12"/>
        <end position="410"/>
    </location>
</feature>
<reference evidence="13 14" key="1">
    <citation type="submission" date="2019-09" db="EMBL/GenBank/DDBJ databases">
        <title>Complete Genome Sequence of Lactobacillus nenjiangensis SH-Y15, isolated from sauerkraut.</title>
        <authorList>
            <person name="Yang H."/>
        </authorList>
    </citation>
    <scope>NUCLEOTIDE SEQUENCE [LARGE SCALE GENOMIC DNA]</scope>
    <source>
        <strain evidence="13 14">SH-Y15</strain>
    </source>
</reference>
<evidence type="ECO:0000256" key="7">
    <source>
        <dbReference type="ARBA" id="ARBA00023065"/>
    </source>
</evidence>
<evidence type="ECO:0000256" key="9">
    <source>
        <dbReference type="ARBA" id="ARBA00023201"/>
    </source>
</evidence>
<evidence type="ECO:0000256" key="10">
    <source>
        <dbReference type="SAM" id="MobiDB-lite"/>
    </source>
</evidence>